<dbReference type="AlphaFoldDB" id="F4KPI3"/>
<dbReference type="Gene3D" id="2.130.10.10">
    <property type="entry name" value="YVTN repeat-like/Quinoprotein amine dehydrogenase"/>
    <property type="match status" value="3"/>
</dbReference>
<keyword evidence="1 3" id="KW-0853">WD repeat</keyword>
<dbReference type="OrthoDB" id="1492850at2"/>
<dbReference type="CDD" id="cd00200">
    <property type="entry name" value="WD40"/>
    <property type="match status" value="1"/>
</dbReference>
<dbReference type="GO" id="GO:0004197">
    <property type="term" value="F:cysteine-type endopeptidase activity"/>
    <property type="evidence" value="ECO:0007669"/>
    <property type="project" value="InterPro"/>
</dbReference>
<evidence type="ECO:0000256" key="2">
    <source>
        <dbReference type="ARBA" id="ARBA00022737"/>
    </source>
</evidence>
<dbReference type="KEGG" id="hhy:Halhy_2052"/>
<dbReference type="Gene3D" id="3.40.50.1460">
    <property type="match status" value="1"/>
</dbReference>
<dbReference type="SUPFAM" id="SSF50978">
    <property type="entry name" value="WD40 repeat-like"/>
    <property type="match status" value="2"/>
</dbReference>
<sequence length="1210" mass="134209">MKKITLLALLLVQNLVLLAQKPQLVPPMGHSYIVSEVAISPDGKYVLTAGGYPDNTVLLWTEGGQLLKILDGHQNNVSDAEFSADGKYIFTLESKTRTLNLWDNQGKKLRKLPDLDILAVCFSTDSQHVLGGDFDGNIKRFDLNGKLVQTIKASDREINKVICSKDGRYLAAGDYGGIIRIFNQAGELLNTLDGHGQYAINALAFSPDGQKILSGGYNYKVRLWDWRNNKVIKEIDQHRTVISTVAFSPDGAYLATAGSSENDVFLWDKQGNLLQKFQEDRINDLDFTPDGKALLMAPWSKSAKSYDLNGQHINSYSNDASPVTSVGFSPFAPDSIFIVTGGNGTHIRLWDAVSGEVQGFLNQKDFNTPVAFNPQYPSVMLAESGDSLYHYDLYSDEHIAIEKSAQVSHSSLVYNFAGDHFLISNFSGGIQLWREGDQEWEEIWENQLDSNQVTSLNFSPDGQYFLTATNRHWVPEVLKIIPEKRDQPYNQQGFPAVLRRVDDFTTVQQYGSSADKAVFSPDGKYVATNETYGLSVYNRQTARELFHISDAGNGVFEIATCLAFSPNSQSVVVGFTSNVIRQYNLQGKLIRQYEGHLSAIRAVSFSPSGQFLISGSNDNTAKIWNTQTAAEMATLMAVGKEDWLVTTPEGLFDASEGAMEHLYYVAGIEVIALDQLKDRYYEPGLLAKVMGFAEGPIRKVSDLDNQELALYPDLVEAKLLDDQISVQLTKRSGGIGPVSLILDDDIEIATDVNPERKANFTINLQQYAKHFIPGEINKLSLVFFNADKWLPSPPHHINYVPGSKGKDTPNLISLNDRSDQAISNTLYALVVGTSDYKGTQLDLKFPDLDAAAYKDMLQISAAGLFGNRMQIKLLSTAKGNTRPSKTAIRAALMEFAAKAEPKDVLIVYFSGHGATWPENDPSSQFYFLSIDNENFDLANPVNRQLALAQDSLQAWIRSVKARKRILILDACNSGEVVKQLDLGAKGSTLNTDQRRALERMKDRGGFFVLAGSAADMKSYEDPRFGHGLLTYSLLNNMPKVAAGDKNNYIDVGKLFQEVRDDVPKLAAALNKIQEPKLIGMEDFSIGIIKNDTKYKLPTAKKIIISSDFSNKKRLDPLKFKAEFNSQLEAMLANPELPFAYYPTDKAQGLHYFINGEYEVIATTAKVTAYLYKSDQENELETFNVEGSSTNVKALVEQVLVKVKEALAKLK</sequence>
<dbReference type="InterPro" id="IPR011600">
    <property type="entry name" value="Pept_C14_caspase"/>
</dbReference>
<dbReference type="Proteomes" id="UP000008461">
    <property type="component" value="Chromosome"/>
</dbReference>
<feature type="domain" description="Peptidase C14 caspase" evidence="5">
    <location>
        <begin position="827"/>
        <end position="1076"/>
    </location>
</feature>
<evidence type="ECO:0000313" key="6">
    <source>
        <dbReference type="EMBL" id="AEE49937.1"/>
    </source>
</evidence>
<proteinExistence type="predicted"/>
<dbReference type="Pfam" id="PF00400">
    <property type="entry name" value="WD40"/>
    <property type="match status" value="8"/>
</dbReference>
<dbReference type="PROSITE" id="PS00678">
    <property type="entry name" value="WD_REPEATS_1"/>
    <property type="match status" value="1"/>
</dbReference>
<dbReference type="EMBL" id="CP002691">
    <property type="protein sequence ID" value="AEE49937.1"/>
    <property type="molecule type" value="Genomic_DNA"/>
</dbReference>
<evidence type="ECO:0000313" key="7">
    <source>
        <dbReference type="Proteomes" id="UP000008461"/>
    </source>
</evidence>
<evidence type="ECO:0000259" key="5">
    <source>
        <dbReference type="Pfam" id="PF00656"/>
    </source>
</evidence>
<dbReference type="eggNOG" id="COG2319">
    <property type="taxonomic scope" value="Bacteria"/>
</dbReference>
<organism evidence="6 7">
    <name type="scientific">Haliscomenobacter hydrossis (strain ATCC 27775 / DSM 1100 / LMG 10767 / O)</name>
    <dbReference type="NCBI Taxonomy" id="760192"/>
    <lineage>
        <taxon>Bacteria</taxon>
        <taxon>Pseudomonadati</taxon>
        <taxon>Bacteroidota</taxon>
        <taxon>Saprospiria</taxon>
        <taxon>Saprospirales</taxon>
        <taxon>Haliscomenobacteraceae</taxon>
        <taxon>Haliscomenobacter</taxon>
    </lineage>
</organism>
<keyword evidence="2" id="KW-0677">Repeat</keyword>
<accession>F4KPI3</accession>
<feature type="repeat" description="WD" evidence="3">
    <location>
        <begin position="235"/>
        <end position="268"/>
    </location>
</feature>
<feature type="repeat" description="WD" evidence="3">
    <location>
        <begin position="200"/>
        <end position="234"/>
    </location>
</feature>
<protein>
    <submittedName>
        <fullName evidence="6">Peptidase C14 caspase catalytic subunit p20</fullName>
    </submittedName>
</protein>
<evidence type="ECO:0000256" key="1">
    <source>
        <dbReference type="ARBA" id="ARBA00022574"/>
    </source>
</evidence>
<dbReference type="PROSITE" id="PS50294">
    <property type="entry name" value="WD_REPEATS_REGION"/>
    <property type="match status" value="3"/>
</dbReference>
<dbReference type="InterPro" id="IPR036322">
    <property type="entry name" value="WD40_repeat_dom_sf"/>
</dbReference>
<name>F4KPI3_HALH1</name>
<dbReference type="InterPro" id="IPR029030">
    <property type="entry name" value="Caspase-like_dom_sf"/>
</dbReference>
<dbReference type="GO" id="GO:0006508">
    <property type="term" value="P:proteolysis"/>
    <property type="evidence" value="ECO:0007669"/>
    <property type="project" value="InterPro"/>
</dbReference>
<dbReference type="PANTHER" id="PTHR22847:SF637">
    <property type="entry name" value="WD REPEAT DOMAIN 5B"/>
    <property type="match status" value="1"/>
</dbReference>
<gene>
    <name evidence="6" type="ordered locus">Halhy_2052</name>
</gene>
<keyword evidence="4" id="KW-0732">Signal</keyword>
<dbReference type="STRING" id="760192.Halhy_2052"/>
<feature type="chain" id="PRO_5003315877" evidence="4">
    <location>
        <begin position="20"/>
        <end position="1210"/>
    </location>
</feature>
<dbReference type="InterPro" id="IPR001680">
    <property type="entry name" value="WD40_rpt"/>
</dbReference>
<dbReference type="eggNOG" id="COG4249">
    <property type="taxonomic scope" value="Bacteria"/>
</dbReference>
<dbReference type="InterPro" id="IPR015943">
    <property type="entry name" value="WD40/YVTN_repeat-like_dom_sf"/>
</dbReference>
<keyword evidence="7" id="KW-1185">Reference proteome</keyword>
<dbReference type="RefSeq" id="WP_013764490.1">
    <property type="nucleotide sequence ID" value="NC_015510.1"/>
</dbReference>
<evidence type="ECO:0000256" key="3">
    <source>
        <dbReference type="PROSITE-ProRule" id="PRU00221"/>
    </source>
</evidence>
<dbReference type="SMART" id="SM00320">
    <property type="entry name" value="WD40"/>
    <property type="match status" value="11"/>
</dbReference>
<dbReference type="PROSITE" id="PS50082">
    <property type="entry name" value="WD_REPEATS_2"/>
    <property type="match status" value="3"/>
</dbReference>
<dbReference type="InterPro" id="IPR019775">
    <property type="entry name" value="WD40_repeat_CS"/>
</dbReference>
<dbReference type="SUPFAM" id="SSF52129">
    <property type="entry name" value="Caspase-like"/>
    <property type="match status" value="1"/>
</dbReference>
<feature type="signal peptide" evidence="4">
    <location>
        <begin position="1"/>
        <end position="19"/>
    </location>
</feature>
<reference key="2">
    <citation type="submission" date="2011-04" db="EMBL/GenBank/DDBJ databases">
        <title>Complete sequence of chromosome of Haliscomenobacter hydrossis DSM 1100.</title>
        <authorList>
            <consortium name="US DOE Joint Genome Institute (JGI-PGF)"/>
            <person name="Lucas S."/>
            <person name="Han J."/>
            <person name="Lapidus A."/>
            <person name="Bruce D."/>
            <person name="Goodwin L."/>
            <person name="Pitluck S."/>
            <person name="Peters L."/>
            <person name="Kyrpides N."/>
            <person name="Mavromatis K."/>
            <person name="Ivanova N."/>
            <person name="Ovchinnikova G."/>
            <person name="Pagani I."/>
            <person name="Daligault H."/>
            <person name="Detter J.C."/>
            <person name="Han C."/>
            <person name="Land M."/>
            <person name="Hauser L."/>
            <person name="Markowitz V."/>
            <person name="Cheng J.-F."/>
            <person name="Hugenholtz P."/>
            <person name="Woyke T."/>
            <person name="Wu D."/>
            <person name="Verbarg S."/>
            <person name="Frueling A."/>
            <person name="Brambilla E."/>
            <person name="Klenk H.-P."/>
            <person name="Eisen J.A."/>
        </authorList>
    </citation>
    <scope>NUCLEOTIDE SEQUENCE</scope>
    <source>
        <strain>DSM 1100</strain>
    </source>
</reference>
<feature type="repeat" description="WD" evidence="3">
    <location>
        <begin position="593"/>
        <end position="634"/>
    </location>
</feature>
<dbReference type="Pfam" id="PF00656">
    <property type="entry name" value="Peptidase_C14"/>
    <property type="match status" value="1"/>
</dbReference>
<evidence type="ECO:0000256" key="4">
    <source>
        <dbReference type="SAM" id="SignalP"/>
    </source>
</evidence>
<dbReference type="PANTHER" id="PTHR22847">
    <property type="entry name" value="WD40 REPEAT PROTEIN"/>
    <property type="match status" value="1"/>
</dbReference>
<reference evidence="6 7" key="1">
    <citation type="journal article" date="2011" name="Stand. Genomic Sci.">
        <title>Complete genome sequence of Haliscomenobacter hydrossis type strain (O).</title>
        <authorList>
            <consortium name="US DOE Joint Genome Institute (JGI-PGF)"/>
            <person name="Daligault H."/>
            <person name="Lapidus A."/>
            <person name="Zeytun A."/>
            <person name="Nolan M."/>
            <person name="Lucas S."/>
            <person name="Del Rio T.G."/>
            <person name="Tice H."/>
            <person name="Cheng J.F."/>
            <person name="Tapia R."/>
            <person name="Han C."/>
            <person name="Goodwin L."/>
            <person name="Pitluck S."/>
            <person name="Liolios K."/>
            <person name="Pagani I."/>
            <person name="Ivanova N."/>
            <person name="Huntemann M."/>
            <person name="Mavromatis K."/>
            <person name="Mikhailova N."/>
            <person name="Pati A."/>
            <person name="Chen A."/>
            <person name="Palaniappan K."/>
            <person name="Land M."/>
            <person name="Hauser L."/>
            <person name="Brambilla E.M."/>
            <person name="Rohde M."/>
            <person name="Verbarg S."/>
            <person name="Goker M."/>
            <person name="Bristow J."/>
            <person name="Eisen J.A."/>
            <person name="Markowitz V."/>
            <person name="Hugenholtz P."/>
            <person name="Kyrpides N.C."/>
            <person name="Klenk H.P."/>
            <person name="Woyke T."/>
        </authorList>
    </citation>
    <scope>NUCLEOTIDE SEQUENCE [LARGE SCALE GENOMIC DNA]</scope>
    <source>
        <strain evidence="7">ATCC 27775 / DSM 1100 / LMG 10767 / O</strain>
    </source>
</reference>
<dbReference type="HOGENOM" id="CLU_269785_0_0_10"/>